<dbReference type="SUPFAM" id="SSF56655">
    <property type="entry name" value="Carbohydrate phosphatase"/>
    <property type="match status" value="1"/>
</dbReference>
<dbReference type="EC" id="3.1.3.7" evidence="1"/>
<dbReference type="PANTHER" id="PTHR43028:SF5">
    <property type="entry name" value="3'(2'),5'-BISPHOSPHATE NUCLEOTIDASE 1"/>
    <property type="match status" value="1"/>
</dbReference>
<dbReference type="Proteomes" id="UP001183390">
    <property type="component" value="Unassembled WGS sequence"/>
</dbReference>
<dbReference type="CDD" id="cd01638">
    <property type="entry name" value="CysQ"/>
    <property type="match status" value="1"/>
</dbReference>
<dbReference type="PRINTS" id="PR00377">
    <property type="entry name" value="IMPHPHTASES"/>
</dbReference>
<dbReference type="InterPro" id="IPR050725">
    <property type="entry name" value="CysQ/Inositol_MonoPase"/>
</dbReference>
<evidence type="ECO:0000313" key="2">
    <source>
        <dbReference type="Proteomes" id="UP001183390"/>
    </source>
</evidence>
<proteinExistence type="predicted"/>
<comment type="caution">
    <text evidence="1">The sequence shown here is derived from an EMBL/GenBank/DDBJ whole genome shotgun (WGS) entry which is preliminary data.</text>
</comment>
<dbReference type="PANTHER" id="PTHR43028">
    <property type="entry name" value="3'(2'),5'-BISPHOSPHATE NUCLEOTIDASE 1"/>
    <property type="match status" value="1"/>
</dbReference>
<gene>
    <name evidence="1" type="ORF">RM479_11835</name>
</gene>
<keyword evidence="1" id="KW-0378">Hydrolase</keyword>
<dbReference type="Pfam" id="PF00459">
    <property type="entry name" value="Inositol_P"/>
    <property type="match status" value="1"/>
</dbReference>
<dbReference type="RefSeq" id="WP_274808169.1">
    <property type="nucleotide sequence ID" value="NZ_JAVREP010000006.1"/>
</dbReference>
<protein>
    <submittedName>
        <fullName evidence="1">3'(2'),5'-bisphosphate nucleotidase CysQ</fullName>
        <ecNumber evidence="1">3.1.3.7</ecNumber>
    </submittedName>
</protein>
<keyword evidence="2" id="KW-1185">Reference proteome</keyword>
<dbReference type="InterPro" id="IPR000760">
    <property type="entry name" value="Inositol_monophosphatase-like"/>
</dbReference>
<dbReference type="Gene3D" id="3.30.540.10">
    <property type="entry name" value="Fructose-1,6-Bisphosphatase, subunit A, domain 1"/>
    <property type="match status" value="1"/>
</dbReference>
<dbReference type="GO" id="GO:0008441">
    <property type="term" value="F:3'(2'),5'-bisphosphate nucleotidase activity"/>
    <property type="evidence" value="ECO:0007669"/>
    <property type="project" value="UniProtKB-EC"/>
</dbReference>
<sequence length="263" mass="28174">MKNIRDDHEVARDLASEAGQLLLRLRARHGFDEPDVLRTLGDRTSHEFLFSALGRLRPSDAVLSEEGVDDPARLRARRVWIIDPLDGTREFAEAGRVDWAVHVALWENGELVAGAVSLPAQGSTLSTVDPPWLPEERPAGQRLRITVSRSRPPAFAQRMATQLGAELVPMGSAGAKICSVLLGMADIYVHAGGQYEWDTAAPVAVATAAGLHASRVDGSPLRYNVADPLLPDVLVCRSELSGMLLASIRDGADLDSAGPHAGG</sequence>
<evidence type="ECO:0000313" key="1">
    <source>
        <dbReference type="EMBL" id="MDT0329102.1"/>
    </source>
</evidence>
<dbReference type="EMBL" id="JAVREP010000006">
    <property type="protein sequence ID" value="MDT0329102.1"/>
    <property type="molecule type" value="Genomic_DNA"/>
</dbReference>
<name>A0ABU2M8V8_9ACTN</name>
<organism evidence="1 2">
    <name type="scientific">Nocardiopsis lambiniae</name>
    <dbReference type="NCBI Taxonomy" id="3075539"/>
    <lineage>
        <taxon>Bacteria</taxon>
        <taxon>Bacillati</taxon>
        <taxon>Actinomycetota</taxon>
        <taxon>Actinomycetes</taxon>
        <taxon>Streptosporangiales</taxon>
        <taxon>Nocardiopsidaceae</taxon>
        <taxon>Nocardiopsis</taxon>
    </lineage>
</organism>
<reference evidence="2" key="1">
    <citation type="submission" date="2023-07" db="EMBL/GenBank/DDBJ databases">
        <title>30 novel species of actinomycetes from the DSMZ collection.</title>
        <authorList>
            <person name="Nouioui I."/>
        </authorList>
    </citation>
    <scope>NUCLEOTIDE SEQUENCE [LARGE SCALE GENOMIC DNA]</scope>
    <source>
        <strain evidence="2">DSM 44743</strain>
    </source>
</reference>
<accession>A0ABU2M8V8</accession>
<dbReference type="Gene3D" id="3.40.190.80">
    <property type="match status" value="1"/>
</dbReference>